<gene>
    <name evidence="3" type="ordered locus">HVO_2086</name>
</gene>
<dbReference type="Proteomes" id="UP000008243">
    <property type="component" value="Chromosome"/>
</dbReference>
<dbReference type="Gene3D" id="3.30.450.20">
    <property type="entry name" value="PAS domain"/>
    <property type="match status" value="1"/>
</dbReference>
<dbReference type="SUPFAM" id="SSF55874">
    <property type="entry name" value="ATPase domain of HSP90 chaperone/DNA topoisomerase II/histidine kinase"/>
    <property type="match status" value="1"/>
</dbReference>
<feature type="transmembrane region" description="Helical" evidence="1">
    <location>
        <begin position="73"/>
        <end position="94"/>
    </location>
</feature>
<dbReference type="AlphaFoldDB" id="D4GUN4"/>
<dbReference type="PROSITE" id="PS50109">
    <property type="entry name" value="HIS_KIN"/>
    <property type="match status" value="1"/>
</dbReference>
<keyword evidence="1" id="KW-0472">Membrane</keyword>
<dbReference type="SUPFAM" id="SSF55785">
    <property type="entry name" value="PYP-like sensor domain (PAS domain)"/>
    <property type="match status" value="1"/>
</dbReference>
<evidence type="ECO:0000313" key="4">
    <source>
        <dbReference type="Proteomes" id="UP000008243"/>
    </source>
</evidence>
<keyword evidence="4" id="KW-1185">Reference proteome</keyword>
<dbReference type="eggNOG" id="arCOG02327">
    <property type="taxonomic scope" value="Archaea"/>
</dbReference>
<dbReference type="Pfam" id="PF16927">
    <property type="entry name" value="HisKA_7TM"/>
    <property type="match status" value="1"/>
</dbReference>
<organism evidence="3 4">
    <name type="scientific">Haloferax volcanii (strain ATCC 29605 / DSM 3757 / JCM 8879 / NBRC 14742 / NCIMB 2012 / VKM B-1768 / DS2)</name>
    <name type="common">Halobacterium volcanii</name>
    <dbReference type="NCBI Taxonomy" id="309800"/>
    <lineage>
        <taxon>Archaea</taxon>
        <taxon>Methanobacteriati</taxon>
        <taxon>Methanobacteriota</taxon>
        <taxon>Stenosarchaea group</taxon>
        <taxon>Halobacteria</taxon>
        <taxon>Halobacteriales</taxon>
        <taxon>Haloferacaceae</taxon>
        <taxon>Haloferax</taxon>
    </lineage>
</organism>
<evidence type="ECO:0000313" key="3">
    <source>
        <dbReference type="EMBL" id="ADE03662.2"/>
    </source>
</evidence>
<keyword evidence="3" id="KW-0808">Transferase</keyword>
<feature type="transmembrane region" description="Helical" evidence="1">
    <location>
        <begin position="37"/>
        <end position="61"/>
    </location>
</feature>
<name>D4GUN4_HALVD</name>
<dbReference type="Gene3D" id="3.30.565.10">
    <property type="entry name" value="Histidine kinase-like ATPase, C-terminal domain"/>
    <property type="match status" value="1"/>
</dbReference>
<evidence type="ECO:0000259" key="2">
    <source>
        <dbReference type="PROSITE" id="PS50109"/>
    </source>
</evidence>
<dbReference type="SMART" id="SM00387">
    <property type="entry name" value="HATPase_c"/>
    <property type="match status" value="1"/>
</dbReference>
<feature type="transmembrane region" description="Helical" evidence="1">
    <location>
        <begin position="154"/>
        <end position="172"/>
    </location>
</feature>
<protein>
    <submittedName>
        <fullName evidence="3">Sensor box histidine kinase</fullName>
        <ecNumber evidence="3">2.7.13.3</ecNumber>
    </submittedName>
</protein>
<dbReference type="GO" id="GO:0004673">
    <property type="term" value="F:protein histidine kinase activity"/>
    <property type="evidence" value="ECO:0007669"/>
    <property type="project" value="UniProtKB-EC"/>
</dbReference>
<dbReference type="PRINTS" id="PR00344">
    <property type="entry name" value="BCTRLSENSOR"/>
</dbReference>
<feature type="transmembrane region" description="Helical" evidence="1">
    <location>
        <begin position="101"/>
        <end position="119"/>
    </location>
</feature>
<evidence type="ECO:0000256" key="1">
    <source>
        <dbReference type="SAM" id="Phobius"/>
    </source>
</evidence>
<dbReference type="InterPro" id="IPR005467">
    <property type="entry name" value="His_kinase_dom"/>
</dbReference>
<dbReference type="InterPro" id="IPR036890">
    <property type="entry name" value="HATPase_C_sf"/>
</dbReference>
<feature type="transmembrane region" description="Helical" evidence="1">
    <location>
        <begin position="12"/>
        <end position="30"/>
    </location>
</feature>
<feature type="transmembrane region" description="Helical" evidence="1">
    <location>
        <begin position="184"/>
        <end position="208"/>
    </location>
</feature>
<dbReference type="KEGG" id="hvo:HVO_2086"/>
<proteinExistence type="predicted"/>
<dbReference type="InterPro" id="IPR035965">
    <property type="entry name" value="PAS-like_dom_sf"/>
</dbReference>
<keyword evidence="3" id="KW-0418">Kinase</keyword>
<reference evidence="3 4" key="1">
    <citation type="journal article" date="2010" name="PLoS ONE">
        <title>The complete genome sequence of Haloferax volcanii DS2, a model archaeon.</title>
        <authorList>
            <person name="Hartman A.L."/>
            <person name="Norais C."/>
            <person name="Badger J.H."/>
            <person name="Delmas S."/>
            <person name="Haldenby S."/>
            <person name="Madupu R."/>
            <person name="Robinson J."/>
            <person name="Khouri H."/>
            <person name="Ren Q."/>
            <person name="Lowe T.M."/>
            <person name="Maupin-Furlow J."/>
            <person name="Pohlschroder M."/>
            <person name="Daniels C."/>
            <person name="Pfeiffer F."/>
            <person name="Allers T."/>
            <person name="Eisen J.A."/>
        </authorList>
    </citation>
    <scope>NUCLEOTIDE SEQUENCE [LARGE SCALE GENOMIC DNA]</scope>
    <source>
        <strain evidence="4">ATCC 29605 / DSM 3757 / JCM 8879 / NBRC 14742 / NCIMB 2012 / VKM B-1768 / DS2</strain>
    </source>
</reference>
<dbReference type="EC" id="2.7.13.3" evidence="3"/>
<sequence>MFDRWLTLEISIALMYLGVIPSVVNCCLLWKERDKPGVIWFILSMATGGLWALLFATFTLIPDPGLTLAVANFFWVSIPTAAVTFFLLAYEFVFKQTVPSTVVAALFSPLAVLFVLSWSNPYELVFTTAYYVTADGVLHFPMFDGPLKVLVTQVYGYLLVFLAAGMFVGELLRTNGTQRRQTVYLLVVFSMLVGSTMVKVAGVVPIYFDPTSVLYSFSGLFFAYSIREHGLLKFVPVAREQTFDEITDPIFVIGSSGHIVDANRAGSQLSDQSVIGTKIEQLISESAVSSDEQDTGVIKLELDGGTRIFSIEASEIVYGRGVTGKIVVLSDITALKEREEELDLLKQVLSRIFRHNIRNDLNVIAGFAAIIRDSTNGETARSADRIHTRSMKVVDQAAKARKIETVLSYAETDQRPLEEYLSKVKQNMPAELLSCVSFAVDDVVLDAHPRFDLALTELIENAISHHSGEEPIAVRVTTDVSPTDVTIIVEDNGPGLPPSEFAVLEAGEETDLEHGSGIGLWLVYWIVSRSNGTLSVQVSDSGTEVRITLNRPDSTSDV</sequence>
<accession>D4GUN4</accession>
<dbReference type="InterPro" id="IPR004358">
    <property type="entry name" value="Sig_transdc_His_kin-like_C"/>
</dbReference>
<dbReference type="PaxDb" id="309800-C498_05718"/>
<keyword evidence="1" id="KW-0812">Transmembrane</keyword>
<dbReference type="EnsemblBacteria" id="ADE03662">
    <property type="protein sequence ID" value="ADE03662"/>
    <property type="gene ID" value="HVO_2086"/>
</dbReference>
<dbReference type="Pfam" id="PF02518">
    <property type="entry name" value="HATPase_c"/>
    <property type="match status" value="1"/>
</dbReference>
<dbReference type="PANTHER" id="PTHR43065">
    <property type="entry name" value="SENSOR HISTIDINE KINASE"/>
    <property type="match status" value="1"/>
</dbReference>
<feature type="domain" description="Histidine kinase" evidence="2">
    <location>
        <begin position="352"/>
        <end position="553"/>
    </location>
</feature>
<dbReference type="InterPro" id="IPR003594">
    <property type="entry name" value="HATPase_dom"/>
</dbReference>
<dbReference type="InterPro" id="IPR031621">
    <property type="entry name" value="HisKA_7TM"/>
</dbReference>
<dbReference type="EMBL" id="CP001956">
    <property type="protein sequence ID" value="ADE03662.2"/>
    <property type="molecule type" value="Genomic_DNA"/>
</dbReference>
<dbReference type="STRING" id="309800.HVO_2086"/>
<keyword evidence="1" id="KW-1133">Transmembrane helix</keyword>